<comment type="caution">
    <text evidence="2">The sequence shown here is derived from an EMBL/GenBank/DDBJ whole genome shotgun (WGS) entry which is preliminary data.</text>
</comment>
<accession>A0A830CGZ5</accession>
<feature type="transmembrane region" description="Helical" evidence="1">
    <location>
        <begin position="35"/>
        <end position="68"/>
    </location>
</feature>
<gene>
    <name evidence="2" type="ORF">PHJA_001709600</name>
</gene>
<keyword evidence="3" id="KW-1185">Reference proteome</keyword>
<keyword evidence="1" id="KW-0812">Transmembrane</keyword>
<sequence>MPCGGRGGGCGLRLRRIQTWIRDYDNLQWLALKLIYAQIGCALIGSLGPLYNGVLLVDLGISLFALVAIESSSQSLARTYALLLFCSIFLDLSWFFIFSHHTWNIPSEFYGAFGSFLVKLTLAMQIIGSVVRLSSSLLWIQMYRLGSSYLDNSGARDADVDLRNSFINPATPLVRVPSGCDDVVGGSIYDPAYYSSLFENGRDDTFSSGVSQNREVSAVGSVSAAETSQLNPPMGRSFHVKDVSFQLCLCKFQYIQSVYNSSIVIKVKF</sequence>
<name>A0A830CGZ5_9LAMI</name>
<protein>
    <recommendedName>
        <fullName evidence="4">Transmembrane protein</fullName>
    </recommendedName>
</protein>
<proteinExistence type="predicted"/>
<organism evidence="2 3">
    <name type="scientific">Phtheirospermum japonicum</name>
    <dbReference type="NCBI Taxonomy" id="374723"/>
    <lineage>
        <taxon>Eukaryota</taxon>
        <taxon>Viridiplantae</taxon>
        <taxon>Streptophyta</taxon>
        <taxon>Embryophyta</taxon>
        <taxon>Tracheophyta</taxon>
        <taxon>Spermatophyta</taxon>
        <taxon>Magnoliopsida</taxon>
        <taxon>eudicotyledons</taxon>
        <taxon>Gunneridae</taxon>
        <taxon>Pentapetalae</taxon>
        <taxon>asterids</taxon>
        <taxon>lamiids</taxon>
        <taxon>Lamiales</taxon>
        <taxon>Orobanchaceae</taxon>
        <taxon>Orobanchaceae incertae sedis</taxon>
        <taxon>Phtheirospermum</taxon>
    </lineage>
</organism>
<dbReference type="PANTHER" id="PTHR35471:SF1">
    <property type="entry name" value="OS07G0223700 PROTEIN"/>
    <property type="match status" value="1"/>
</dbReference>
<keyword evidence="1" id="KW-1133">Transmembrane helix</keyword>
<evidence type="ECO:0000256" key="1">
    <source>
        <dbReference type="SAM" id="Phobius"/>
    </source>
</evidence>
<evidence type="ECO:0000313" key="3">
    <source>
        <dbReference type="Proteomes" id="UP000653305"/>
    </source>
</evidence>
<feature type="transmembrane region" description="Helical" evidence="1">
    <location>
        <begin position="80"/>
        <end position="97"/>
    </location>
</feature>
<dbReference type="Proteomes" id="UP000653305">
    <property type="component" value="Unassembled WGS sequence"/>
</dbReference>
<dbReference type="EMBL" id="BMAC01000401">
    <property type="protein sequence ID" value="GFP95654.1"/>
    <property type="molecule type" value="Genomic_DNA"/>
</dbReference>
<dbReference type="AlphaFoldDB" id="A0A830CGZ5"/>
<evidence type="ECO:0000313" key="2">
    <source>
        <dbReference type="EMBL" id="GFP95654.1"/>
    </source>
</evidence>
<dbReference type="OrthoDB" id="1916950at2759"/>
<evidence type="ECO:0008006" key="4">
    <source>
        <dbReference type="Google" id="ProtNLM"/>
    </source>
</evidence>
<dbReference type="PANTHER" id="PTHR35471">
    <property type="entry name" value="OS07G0223700 PROTEIN"/>
    <property type="match status" value="1"/>
</dbReference>
<keyword evidence="1" id="KW-0472">Membrane</keyword>
<reference evidence="2" key="1">
    <citation type="submission" date="2020-07" db="EMBL/GenBank/DDBJ databases">
        <title>Ethylene signaling mediates host invasion by parasitic plants.</title>
        <authorList>
            <person name="Yoshida S."/>
        </authorList>
    </citation>
    <scope>NUCLEOTIDE SEQUENCE</scope>
    <source>
        <strain evidence="2">Okayama</strain>
    </source>
</reference>
<feature type="transmembrane region" description="Helical" evidence="1">
    <location>
        <begin position="109"/>
        <end position="134"/>
    </location>
</feature>